<protein>
    <recommendedName>
        <fullName evidence="4">DUF4468 domain-containing protein</fullName>
    </recommendedName>
</protein>
<proteinExistence type="predicted"/>
<dbReference type="OrthoDB" id="1357433at2"/>
<feature type="signal peptide" evidence="1">
    <location>
        <begin position="1"/>
        <end position="23"/>
    </location>
</feature>
<dbReference type="AlphaFoldDB" id="A0A0M9VI37"/>
<accession>A0A0M9VI37</accession>
<comment type="caution">
    <text evidence="2">The sequence shown here is derived from an EMBL/GenBank/DDBJ whole genome shotgun (WGS) entry which is preliminary data.</text>
</comment>
<organism evidence="2 3">
    <name type="scientific">Flavobacterium akiainvivens</name>
    <dbReference type="NCBI Taxonomy" id="1202724"/>
    <lineage>
        <taxon>Bacteria</taxon>
        <taxon>Pseudomonadati</taxon>
        <taxon>Bacteroidota</taxon>
        <taxon>Flavobacteriia</taxon>
        <taxon>Flavobacteriales</taxon>
        <taxon>Flavobacteriaceae</taxon>
        <taxon>Flavobacterium</taxon>
    </lineage>
</organism>
<sequence length="170" mass="19131">MKWLAVITCLVSAISMRAQPAEAQVSNRGIEPFETAMPAMLPERFIDITKAWAQAFTRKDGGYTASDVTANSITISAFKKNAFRYQNTGETVENKIRYSLVISFTQSSYTLKFVVSDIYGDNDVLLTYKLPNYYKPDGTLKEGYDGLETSLKATINEIVQSHYSYVVNYK</sequence>
<evidence type="ECO:0000256" key="1">
    <source>
        <dbReference type="SAM" id="SignalP"/>
    </source>
</evidence>
<name>A0A0M9VI37_9FLAO</name>
<evidence type="ECO:0008006" key="4">
    <source>
        <dbReference type="Google" id="ProtNLM"/>
    </source>
</evidence>
<gene>
    <name evidence="2" type="ORF">AM493_09540</name>
</gene>
<keyword evidence="3" id="KW-1185">Reference proteome</keyword>
<feature type="chain" id="PRO_5005839267" description="DUF4468 domain-containing protein" evidence="1">
    <location>
        <begin position="24"/>
        <end position="170"/>
    </location>
</feature>
<dbReference type="STRING" id="1202724.AM493_09540"/>
<evidence type="ECO:0000313" key="3">
    <source>
        <dbReference type="Proteomes" id="UP000037755"/>
    </source>
</evidence>
<dbReference type="Proteomes" id="UP000037755">
    <property type="component" value="Unassembled WGS sequence"/>
</dbReference>
<reference evidence="2 3" key="1">
    <citation type="submission" date="2015-08" db="EMBL/GenBank/DDBJ databases">
        <title>Whole genome sequence of Flavobacterium akiainvivens IK-1T, from decaying Wikstroemia oahuensis, an endemic Hawaiian shrub.</title>
        <authorList>
            <person name="Wan X."/>
            <person name="Hou S."/>
            <person name="Saito J."/>
            <person name="Donachie S."/>
        </authorList>
    </citation>
    <scope>NUCLEOTIDE SEQUENCE [LARGE SCALE GENOMIC DNA]</scope>
    <source>
        <strain evidence="2 3">IK-1</strain>
    </source>
</reference>
<dbReference type="RefSeq" id="WP_054407742.1">
    <property type="nucleotide sequence ID" value="NZ_FOYA01000001.1"/>
</dbReference>
<keyword evidence="1" id="KW-0732">Signal</keyword>
<evidence type="ECO:0000313" key="2">
    <source>
        <dbReference type="EMBL" id="KOS06246.1"/>
    </source>
</evidence>
<dbReference type="EMBL" id="LIYD01000005">
    <property type="protein sequence ID" value="KOS06246.1"/>
    <property type="molecule type" value="Genomic_DNA"/>
</dbReference>
<dbReference type="PATRIC" id="fig|1202724.3.peg.1979"/>